<feature type="coiled-coil region" evidence="1">
    <location>
        <begin position="43"/>
        <end position="207"/>
    </location>
</feature>
<feature type="coiled-coil region" evidence="1">
    <location>
        <begin position="405"/>
        <end position="439"/>
    </location>
</feature>
<accession>A0A2N1MY98</accession>
<name>A0A2N1MY98_9GLOM</name>
<reference evidence="2 3" key="2">
    <citation type="submission" date="2017-10" db="EMBL/GenBank/DDBJ databases">
        <title>Extensive intraspecific genome diversity in a model arbuscular mycorrhizal fungus.</title>
        <authorList>
            <person name="Chen E.C.H."/>
            <person name="Morin E."/>
            <person name="Baudet D."/>
            <person name="Noel J."/>
            <person name="Ndikumana S."/>
            <person name="Charron P."/>
            <person name="St-Onge C."/>
            <person name="Giorgi J."/>
            <person name="Grigoriev I.V."/>
            <person name="Roux C."/>
            <person name="Martin F.M."/>
            <person name="Corradi N."/>
        </authorList>
    </citation>
    <scope>NUCLEOTIDE SEQUENCE [LARGE SCALE GENOMIC DNA]</scope>
    <source>
        <strain evidence="2 3">C2</strain>
    </source>
</reference>
<dbReference type="VEuPathDB" id="FungiDB:FUN_024723"/>
<reference evidence="2 3" key="1">
    <citation type="submission" date="2016-04" db="EMBL/GenBank/DDBJ databases">
        <title>Genome analyses suggest a sexual origin of heterokaryosis in a supposedly ancient asexual fungus.</title>
        <authorList>
            <person name="Ropars J."/>
            <person name="Sedzielewska K."/>
            <person name="Noel J."/>
            <person name="Charron P."/>
            <person name="Farinelli L."/>
            <person name="Marton T."/>
            <person name="Kruger M."/>
            <person name="Pelin A."/>
            <person name="Brachmann A."/>
            <person name="Corradi N."/>
        </authorList>
    </citation>
    <scope>NUCLEOTIDE SEQUENCE [LARGE SCALE GENOMIC DNA]</scope>
    <source>
        <strain evidence="2 3">C2</strain>
    </source>
</reference>
<comment type="caution">
    <text evidence="2">The sequence shown here is derived from an EMBL/GenBank/DDBJ whole genome shotgun (WGS) entry which is preliminary data.</text>
</comment>
<dbReference type="EMBL" id="LLXL01001068">
    <property type="protein sequence ID" value="PKK66614.1"/>
    <property type="molecule type" value="Genomic_DNA"/>
</dbReference>
<evidence type="ECO:0000256" key="1">
    <source>
        <dbReference type="SAM" id="Coils"/>
    </source>
</evidence>
<evidence type="ECO:0000313" key="3">
    <source>
        <dbReference type="Proteomes" id="UP000233469"/>
    </source>
</evidence>
<evidence type="ECO:0000313" key="2">
    <source>
        <dbReference type="EMBL" id="PKK66614.1"/>
    </source>
</evidence>
<sequence>MAQKNDKDWYGRLGLLIMIGLGRSNFELEQDNQFIRLKIATEIKEFAEKENILQLRIAQLQNEKQALTGNLTEQLEQNKLTKQQGQVQISQLEQEKIDLEEKLTQTKANIQELKFQQENLIEQKEQLENKLSQFQFNYEQTEQEKIKLHKMLENLSNEQKNTTKLKVKLKKEIAQLEQKLINEEQIKMQLTQALQIKEDRINELEQRSINLDYICIKKIKKELSEINKKLLNKLSSGKNTSDIHKEKGDKQKEMNEFFKQELSRTSASYNTNRRNWVLKQVNNFLKAKDDFLTLQEEAIKKLQDCCNHLESSINKERNTISFTRDMKIDMYIKEFQTILVNYNDGLLELNKKFSFLKKIVQENKEVEVSLTIRNIFKLNSYNFNKYKIIKFATNSQKGTGTQLNSNMMTENINSLRKNLDELKLELNQEKEELKNLAAVYIQPY</sequence>
<keyword evidence="1" id="KW-0175">Coiled coil</keyword>
<organism evidence="2 3">
    <name type="scientific">Rhizophagus irregularis</name>
    <dbReference type="NCBI Taxonomy" id="588596"/>
    <lineage>
        <taxon>Eukaryota</taxon>
        <taxon>Fungi</taxon>
        <taxon>Fungi incertae sedis</taxon>
        <taxon>Mucoromycota</taxon>
        <taxon>Glomeromycotina</taxon>
        <taxon>Glomeromycetes</taxon>
        <taxon>Glomerales</taxon>
        <taxon>Glomeraceae</taxon>
        <taxon>Rhizophagus</taxon>
    </lineage>
</organism>
<gene>
    <name evidence="2" type="ORF">RhiirC2_714729</name>
</gene>
<dbReference type="VEuPathDB" id="FungiDB:RhiirFUN_003982"/>
<proteinExistence type="predicted"/>
<protein>
    <submittedName>
        <fullName evidence="2">Uncharacterized protein</fullName>
    </submittedName>
</protein>
<dbReference type="Proteomes" id="UP000233469">
    <property type="component" value="Unassembled WGS sequence"/>
</dbReference>
<dbReference type="VEuPathDB" id="FungiDB:RhiirA1_500116"/>
<dbReference type="AlphaFoldDB" id="A0A2N1MY98"/>